<dbReference type="Gene3D" id="6.10.140.1060">
    <property type="match status" value="1"/>
</dbReference>
<dbReference type="Pfam" id="PF17857">
    <property type="entry name" value="AAA_lid_1"/>
    <property type="match status" value="1"/>
</dbReference>
<keyword evidence="10 24" id="KW-0175">Coiled coil</keyword>
<feature type="domain" description="AAA+ ATPase" evidence="26">
    <location>
        <begin position="1925"/>
        <end position="2061"/>
    </location>
</feature>
<evidence type="ECO:0000256" key="7">
    <source>
        <dbReference type="ARBA" id="ARBA00022840"/>
    </source>
</evidence>
<dbReference type="FunFam" id="3.10.490.20:FF:000002">
    <property type="entry name" value="Dynein axonemal heavy chain 17"/>
    <property type="match status" value="1"/>
</dbReference>
<comment type="subcellular location">
    <subcellularLocation>
        <location evidence="1">Cytoplasm</location>
        <location evidence="1">Cytoskeleton</location>
        <location evidence="1">Flagellum axoneme</location>
    </subcellularLocation>
</comment>
<dbReference type="GO" id="GO:0008569">
    <property type="term" value="F:minus-end-directed microtubule motor activity"/>
    <property type="evidence" value="ECO:0007669"/>
    <property type="project" value="InterPro"/>
</dbReference>
<keyword evidence="14" id="KW-0966">Cell projection</keyword>
<keyword evidence="3" id="KW-0963">Cytoplasm</keyword>
<evidence type="ECO:0000313" key="28">
    <source>
        <dbReference type="Proteomes" id="UP000007875"/>
    </source>
</evidence>
<dbReference type="GO" id="GO:0097729">
    <property type="term" value="C:9+2 motile cilium"/>
    <property type="evidence" value="ECO:0007669"/>
    <property type="project" value="UniProtKB-ARBA"/>
</dbReference>
<comment type="function">
    <text evidence="15">Force generating protein component of the outer dynein arms (ODAs) in the sperm flagellum. Produces force towards the minus ends of microtubules. Dynein has ATPase activity; the force-producing power stroke is thought to occur on release of ADP. Plays a major role in sperm motility, implicated in sperm flagellar assembly and beating.</text>
</comment>
<feature type="coiled-coil region" evidence="24">
    <location>
        <begin position="3108"/>
        <end position="3194"/>
    </location>
</feature>
<dbReference type="PANTHER" id="PTHR45703">
    <property type="entry name" value="DYNEIN HEAVY CHAIN"/>
    <property type="match status" value="1"/>
</dbReference>
<dbReference type="Gene3D" id="1.10.472.130">
    <property type="match status" value="1"/>
</dbReference>
<dbReference type="GO" id="GO:0005524">
    <property type="term" value="F:ATP binding"/>
    <property type="evidence" value="ECO:0007669"/>
    <property type="project" value="UniProtKB-KW"/>
</dbReference>
<evidence type="ECO:0000256" key="21">
    <source>
        <dbReference type="ARBA" id="ARBA00082505"/>
    </source>
</evidence>
<dbReference type="Gene3D" id="1.20.920.20">
    <property type="match status" value="1"/>
</dbReference>
<evidence type="ECO:0000256" key="16">
    <source>
        <dbReference type="ARBA" id="ARBA00056255"/>
    </source>
</evidence>
<dbReference type="FunFam" id="3.40.50.300:FF:001810">
    <property type="entry name" value="Cytoplasmic dynein 2 heavy chain 1"/>
    <property type="match status" value="1"/>
</dbReference>
<evidence type="ECO:0000256" key="1">
    <source>
        <dbReference type="ARBA" id="ARBA00004611"/>
    </source>
</evidence>
<dbReference type="PANTHER" id="PTHR45703:SF12">
    <property type="entry name" value="DYNEIN AXONEMAL HEAVY CHAIN 11"/>
    <property type="match status" value="1"/>
</dbReference>
<evidence type="ECO:0000256" key="22">
    <source>
        <dbReference type="ARBA" id="ARBA00082510"/>
    </source>
</evidence>
<evidence type="ECO:0000256" key="9">
    <source>
        <dbReference type="ARBA" id="ARBA00023017"/>
    </source>
</evidence>
<dbReference type="InterPro" id="IPR027417">
    <property type="entry name" value="P-loop_NTPase"/>
</dbReference>
<comment type="function">
    <text evidence="16">Force generating protein of respiratory cilia. Produces force towards the minus ends of microtubules. Dynein has ATPase activity; the force-producing power stroke is thought to occur on release of ADP.</text>
</comment>
<dbReference type="Pfam" id="PF12781">
    <property type="entry name" value="AAA_9"/>
    <property type="match status" value="1"/>
</dbReference>
<dbReference type="Gene3D" id="1.20.140.100">
    <property type="entry name" value="Dynein heavy chain, N-terminal domain 2"/>
    <property type="match status" value="1"/>
</dbReference>
<feature type="domain" description="AAA+ ATPase" evidence="26">
    <location>
        <begin position="2189"/>
        <end position="2320"/>
    </location>
</feature>
<dbReference type="SUPFAM" id="SSF52540">
    <property type="entry name" value="P-loop containing nucleoside triphosphate hydrolases"/>
    <property type="match status" value="4"/>
</dbReference>
<dbReference type="InterPro" id="IPR004273">
    <property type="entry name" value="Dynein_heavy_D6_P-loop"/>
</dbReference>
<dbReference type="Gene3D" id="1.20.1270.280">
    <property type="match status" value="1"/>
</dbReference>
<dbReference type="Gene3D" id="1.20.58.1120">
    <property type="match status" value="1"/>
</dbReference>
<comment type="subunit">
    <text evidence="17">Consists of at least two heavy chains and a number of intermediate and light chains. Interacts with CFAP45.</text>
</comment>
<reference evidence="28" key="1">
    <citation type="submission" date="2003-08" db="EMBL/GenBank/DDBJ databases">
        <authorList>
            <person name="Birren B."/>
            <person name="Nusbaum C."/>
            <person name="Abebe A."/>
            <person name="Abouelleil A."/>
            <person name="Adekoya E."/>
            <person name="Ait-zahra M."/>
            <person name="Allen N."/>
            <person name="Allen T."/>
            <person name="An P."/>
            <person name="Anderson M."/>
            <person name="Anderson S."/>
            <person name="Arachchi H."/>
            <person name="Armbruster J."/>
            <person name="Bachantsang P."/>
            <person name="Baldwin J."/>
            <person name="Barry A."/>
            <person name="Bayul T."/>
            <person name="Blitshsteyn B."/>
            <person name="Bloom T."/>
            <person name="Blye J."/>
            <person name="Boguslavskiy L."/>
            <person name="Borowsky M."/>
            <person name="Boukhgalter B."/>
            <person name="Brunache A."/>
            <person name="Butler J."/>
            <person name="Calixte N."/>
            <person name="Calvo S."/>
            <person name="Camarata J."/>
            <person name="Campo K."/>
            <person name="Chang J."/>
            <person name="Cheshatsang Y."/>
            <person name="Citroen M."/>
            <person name="Collymore A."/>
            <person name="Considine T."/>
            <person name="Cook A."/>
            <person name="Cooke P."/>
            <person name="Corum B."/>
            <person name="Cuomo C."/>
            <person name="David R."/>
            <person name="Dawoe T."/>
            <person name="Degray S."/>
            <person name="Dodge S."/>
            <person name="Dooley K."/>
            <person name="Dorje P."/>
            <person name="Dorjee K."/>
            <person name="Dorris L."/>
            <person name="Duffey N."/>
            <person name="Dupes A."/>
            <person name="Elkins T."/>
            <person name="Engels R."/>
            <person name="Erickson J."/>
            <person name="Farina A."/>
            <person name="Faro S."/>
            <person name="Ferreira P."/>
            <person name="Fischer H."/>
            <person name="Fitzgerald M."/>
            <person name="Foley K."/>
            <person name="Gage D."/>
            <person name="Galagan J."/>
            <person name="Gearin G."/>
            <person name="Gnerre S."/>
            <person name="Gnirke A."/>
            <person name="Goyette A."/>
            <person name="Graham J."/>
            <person name="Grandbois E."/>
            <person name="Gyaltsen K."/>
            <person name="Hafez N."/>
            <person name="Hagopian D."/>
            <person name="Hagos B."/>
            <person name="Hall J."/>
            <person name="Hatcher B."/>
            <person name="Heller A."/>
            <person name="Higgins H."/>
            <person name="Honan T."/>
            <person name="Horn A."/>
            <person name="Houde N."/>
            <person name="Hughes L."/>
            <person name="Hulme W."/>
            <person name="Husby E."/>
            <person name="Iliev I."/>
            <person name="Jaffe D."/>
            <person name="Jones C."/>
            <person name="Kamal M."/>
            <person name="Kamat A."/>
            <person name="Kamvysselis M."/>
            <person name="Karlsson E."/>
            <person name="Kells C."/>
            <person name="Kieu A."/>
            <person name="Kisner P."/>
            <person name="Kodira C."/>
            <person name="Kulbokas E."/>
            <person name="Labutti K."/>
            <person name="Lama D."/>
            <person name="Landers T."/>
            <person name="Leger J."/>
            <person name="Levine S."/>
            <person name="Lewis D."/>
            <person name="Lewis T."/>
            <person name="Lindblad-toh K."/>
            <person name="Liu X."/>
            <person name="Lokyitsang T."/>
            <person name="Lokyitsang Y."/>
            <person name="Lucien O."/>
            <person name="Lui A."/>
            <person name="Ma L.J."/>
            <person name="Mabbitt R."/>
            <person name="Macdonald J."/>
            <person name="Maclean C."/>
            <person name="Major J."/>
            <person name="Manning J."/>
            <person name="Marabella R."/>
            <person name="Maru K."/>
            <person name="Matthews C."/>
            <person name="Mauceli E."/>
            <person name="Mccarthy M."/>
            <person name="Mcdonough S."/>
            <person name="Mcghee T."/>
            <person name="Meldrim J."/>
            <person name="Meneus L."/>
            <person name="Mesirov J."/>
            <person name="Mihalev A."/>
            <person name="Mihova T."/>
            <person name="Mikkelsen T."/>
            <person name="Mlenga V."/>
            <person name="Moru K."/>
            <person name="Mozes J."/>
            <person name="Mulrain L."/>
            <person name="Munson G."/>
            <person name="Naylor J."/>
            <person name="Newes C."/>
            <person name="Nguyen C."/>
            <person name="Nguyen N."/>
            <person name="Nguyen T."/>
            <person name="Nicol R."/>
            <person name="Nielsen C."/>
            <person name="Nizzari M."/>
            <person name="Norbu C."/>
            <person name="Norbu N."/>
            <person name="O'donnell P."/>
            <person name="Okoawo O."/>
            <person name="O'leary S."/>
            <person name="Omotosho B."/>
            <person name="O'neill K."/>
            <person name="Osman S."/>
            <person name="Parker S."/>
            <person name="Perrin D."/>
            <person name="Phunkhang P."/>
            <person name="Piqani B."/>
            <person name="Purcell S."/>
            <person name="Rachupka T."/>
            <person name="Ramasamy U."/>
            <person name="Rameau R."/>
            <person name="Ray V."/>
            <person name="Raymond C."/>
            <person name="Retta R."/>
            <person name="Richardson S."/>
            <person name="Rise C."/>
            <person name="Rodriguez J."/>
            <person name="Rogers J."/>
            <person name="Rogov P."/>
            <person name="Rutman M."/>
            <person name="Schupbach R."/>
            <person name="Seaman C."/>
            <person name="Settipalli S."/>
            <person name="Sharpe T."/>
            <person name="Sheridan J."/>
            <person name="Sherpa N."/>
            <person name="Shi J."/>
            <person name="Smirnov S."/>
            <person name="Smith C."/>
            <person name="Sougnez C."/>
            <person name="Spencer B."/>
            <person name="Stalker J."/>
            <person name="Stange-thomann N."/>
            <person name="Stavropoulos S."/>
            <person name="Stetson K."/>
            <person name="Stone C."/>
            <person name="Stone S."/>
            <person name="Stubbs M."/>
            <person name="Talamas J."/>
            <person name="Tchuinga P."/>
            <person name="Tenzing P."/>
            <person name="Tesfaye S."/>
            <person name="Theodore J."/>
            <person name="Thoulutsang Y."/>
            <person name="Topham K."/>
            <person name="Towey S."/>
            <person name="Tsamla T."/>
            <person name="Tsomo N."/>
            <person name="Vallee D."/>
            <person name="Vassiliev H."/>
            <person name="Venkataraman V."/>
            <person name="Vinson J."/>
            <person name="Vo A."/>
            <person name="Wade C."/>
            <person name="Wang S."/>
            <person name="Wangchuk T."/>
            <person name="Wangdi T."/>
            <person name="Whittaker C."/>
            <person name="Wilkinson J."/>
            <person name="Wu Y."/>
            <person name="Wyman D."/>
            <person name="Yadav S."/>
            <person name="Yang S."/>
            <person name="Yang X."/>
            <person name="Yeager S."/>
            <person name="Yee E."/>
            <person name="Young G."/>
            <person name="Zainoun J."/>
            <person name="Zembeck L."/>
            <person name="Zimmer A."/>
            <person name="Zody M."/>
            <person name="Lander E."/>
        </authorList>
    </citation>
    <scope>NUCLEOTIDE SEQUENCE [LARGE SCALE GENOMIC DNA]</scope>
</reference>
<dbReference type="Gene3D" id="3.20.180.20">
    <property type="entry name" value="Dynein heavy chain, N-terminal domain 2"/>
    <property type="match status" value="1"/>
</dbReference>
<dbReference type="FunFam" id="1.20.1270.280:FF:000008">
    <property type="entry name" value="Dynein axonemal heavy chain 11"/>
    <property type="match status" value="1"/>
</dbReference>
<evidence type="ECO:0000256" key="4">
    <source>
        <dbReference type="ARBA" id="ARBA00022701"/>
    </source>
</evidence>
<keyword evidence="4" id="KW-0493">Microtubule</keyword>
<dbReference type="GO" id="GO:0051959">
    <property type="term" value="F:dynein light intermediate chain binding"/>
    <property type="evidence" value="ECO:0007669"/>
    <property type="project" value="InterPro"/>
</dbReference>
<dbReference type="Proteomes" id="UP000007875">
    <property type="component" value="Unassembled WGS sequence"/>
</dbReference>
<dbReference type="Pfam" id="PF12777">
    <property type="entry name" value="MT"/>
    <property type="match status" value="1"/>
</dbReference>
<feature type="compositionally biased region" description="Low complexity" evidence="25">
    <location>
        <begin position="177"/>
        <end position="188"/>
    </location>
</feature>
<dbReference type="Pfam" id="PF18199">
    <property type="entry name" value="Dynein_C"/>
    <property type="match status" value="1"/>
</dbReference>
<evidence type="ECO:0000256" key="15">
    <source>
        <dbReference type="ARBA" id="ARBA00053934"/>
    </source>
</evidence>
<evidence type="ECO:0000256" key="13">
    <source>
        <dbReference type="ARBA" id="ARBA00023212"/>
    </source>
</evidence>
<dbReference type="FunFam" id="1.10.8.720:FF:000002">
    <property type="entry name" value="Dynein heavy chain 9, axonemal"/>
    <property type="match status" value="1"/>
</dbReference>
<dbReference type="InterPro" id="IPR024317">
    <property type="entry name" value="Dynein_heavy_chain_D4_dom"/>
</dbReference>
<dbReference type="FunFam" id="1.20.920.30:FF:000003">
    <property type="entry name" value="Dynein axonemal heavy chain 17"/>
    <property type="match status" value="1"/>
</dbReference>
<evidence type="ECO:0000256" key="25">
    <source>
        <dbReference type="SAM" id="MobiDB-lite"/>
    </source>
</evidence>
<dbReference type="Pfam" id="PF08393">
    <property type="entry name" value="DHC_N2"/>
    <property type="match status" value="1"/>
</dbReference>
<evidence type="ECO:0000256" key="17">
    <source>
        <dbReference type="ARBA" id="ARBA00062166"/>
    </source>
</evidence>
<feature type="coiled-coil region" evidence="24">
    <location>
        <begin position="3351"/>
        <end position="3385"/>
    </location>
</feature>
<dbReference type="Ensembl" id="ENSCSAVT00000001925.1">
    <property type="protein sequence ID" value="ENSCSAVP00000001892.1"/>
    <property type="gene ID" value="ENSCSAVG00000001107.1"/>
</dbReference>
<dbReference type="GO" id="GO:0005930">
    <property type="term" value="C:axoneme"/>
    <property type="evidence" value="ECO:0007669"/>
    <property type="project" value="UniProtKB-ARBA"/>
</dbReference>
<evidence type="ECO:0000256" key="12">
    <source>
        <dbReference type="ARBA" id="ARBA00023175"/>
    </source>
</evidence>
<evidence type="ECO:0000256" key="2">
    <source>
        <dbReference type="ARBA" id="ARBA00008887"/>
    </source>
</evidence>
<dbReference type="Pfam" id="PF12774">
    <property type="entry name" value="AAA_6"/>
    <property type="match status" value="1"/>
</dbReference>
<dbReference type="Pfam" id="PF17852">
    <property type="entry name" value="Dynein_AAA_lid"/>
    <property type="match status" value="1"/>
</dbReference>
<dbReference type="Gene3D" id="1.10.8.1220">
    <property type="match status" value="1"/>
</dbReference>
<dbReference type="GO" id="GO:0045505">
    <property type="term" value="F:dynein intermediate chain binding"/>
    <property type="evidence" value="ECO:0007669"/>
    <property type="project" value="InterPro"/>
</dbReference>
<dbReference type="InterPro" id="IPR041228">
    <property type="entry name" value="Dynein_C"/>
</dbReference>
<dbReference type="InterPro" id="IPR003593">
    <property type="entry name" value="AAA+_ATPase"/>
</dbReference>
<dbReference type="InterPro" id="IPR026983">
    <property type="entry name" value="DHC"/>
</dbReference>
<keyword evidence="9" id="KW-0243">Dynein</keyword>
<evidence type="ECO:0000256" key="14">
    <source>
        <dbReference type="ARBA" id="ARBA00023273"/>
    </source>
</evidence>
<feature type="region of interest" description="Disordered" evidence="25">
    <location>
        <begin position="172"/>
        <end position="195"/>
    </location>
</feature>
<evidence type="ECO:0000256" key="20">
    <source>
        <dbReference type="ARBA" id="ARBA00082501"/>
    </source>
</evidence>
<evidence type="ECO:0000256" key="11">
    <source>
        <dbReference type="ARBA" id="ARBA00023069"/>
    </source>
</evidence>
<evidence type="ECO:0000256" key="5">
    <source>
        <dbReference type="ARBA" id="ARBA00022737"/>
    </source>
</evidence>
<dbReference type="Pfam" id="PF03028">
    <property type="entry name" value="Dynein_heavy"/>
    <property type="match status" value="1"/>
</dbReference>
<keyword evidence="11" id="KW-0969">Cilium</keyword>
<organism evidence="27 28">
    <name type="scientific">Ciona savignyi</name>
    <name type="common">Pacific transparent sea squirt</name>
    <dbReference type="NCBI Taxonomy" id="51511"/>
    <lineage>
        <taxon>Eukaryota</taxon>
        <taxon>Metazoa</taxon>
        <taxon>Chordata</taxon>
        <taxon>Tunicata</taxon>
        <taxon>Ascidiacea</taxon>
        <taxon>Phlebobranchia</taxon>
        <taxon>Cionidae</taxon>
        <taxon>Ciona</taxon>
    </lineage>
</organism>
<dbReference type="InterPro" id="IPR042222">
    <property type="entry name" value="Dynein_2_N"/>
</dbReference>
<dbReference type="Gene3D" id="1.10.8.710">
    <property type="match status" value="1"/>
</dbReference>
<dbReference type="InterPro" id="IPR024743">
    <property type="entry name" value="Dynein_HC_stalk"/>
</dbReference>
<keyword evidence="8" id="KW-0282">Flagellum</keyword>
<keyword evidence="7" id="KW-0067">ATP-binding</keyword>
<proteinExistence type="inferred from homology"/>
<dbReference type="Pfam" id="PF12775">
    <property type="entry name" value="AAA_7"/>
    <property type="match status" value="1"/>
</dbReference>
<dbReference type="Gene3D" id="1.10.8.720">
    <property type="entry name" value="Region D6 of dynein motor"/>
    <property type="match status" value="1"/>
</dbReference>
<dbReference type="InterPro" id="IPR013602">
    <property type="entry name" value="Dynein_heavy_linker"/>
</dbReference>
<keyword evidence="28" id="KW-1185">Reference proteome</keyword>
<dbReference type="Gene3D" id="1.10.287.2620">
    <property type="match status" value="1"/>
</dbReference>
<dbReference type="InterPro" id="IPR041658">
    <property type="entry name" value="AAA_lid_11"/>
</dbReference>
<reference evidence="27" key="3">
    <citation type="submission" date="2025-09" db="UniProtKB">
        <authorList>
            <consortium name="Ensembl"/>
        </authorList>
    </citation>
    <scope>IDENTIFICATION</scope>
</reference>
<dbReference type="GO" id="GO:0005874">
    <property type="term" value="C:microtubule"/>
    <property type="evidence" value="ECO:0007669"/>
    <property type="project" value="UniProtKB-KW"/>
</dbReference>
<accession>H2Y994</accession>
<dbReference type="FunFam" id="1.10.8.1220:FF:000001">
    <property type="entry name" value="Dynein axonemal heavy chain 5"/>
    <property type="match status" value="1"/>
</dbReference>
<dbReference type="eggNOG" id="KOG3595">
    <property type="taxonomic scope" value="Eukaryota"/>
</dbReference>
<dbReference type="InterPro" id="IPR035699">
    <property type="entry name" value="AAA_6"/>
</dbReference>
<dbReference type="InterPro" id="IPR042219">
    <property type="entry name" value="AAA_lid_11_sf"/>
</dbReference>
<dbReference type="InParanoid" id="H2Y994"/>
<dbReference type="FunFam" id="3.40.50.300:FF:000411">
    <property type="entry name" value="dynein heavy chain 17, axonemal"/>
    <property type="match status" value="1"/>
</dbReference>
<evidence type="ECO:0000256" key="18">
    <source>
        <dbReference type="ARBA" id="ARBA00069441"/>
    </source>
</evidence>
<dbReference type="InterPro" id="IPR013594">
    <property type="entry name" value="Dynein_heavy_tail"/>
</dbReference>
<dbReference type="GO" id="GO:0030286">
    <property type="term" value="C:dynein complex"/>
    <property type="evidence" value="ECO:0007669"/>
    <property type="project" value="UniProtKB-KW"/>
</dbReference>
<dbReference type="Gene3D" id="3.40.50.300">
    <property type="entry name" value="P-loop containing nucleotide triphosphate hydrolases"/>
    <property type="match status" value="5"/>
</dbReference>
<keyword evidence="13" id="KW-0206">Cytoskeleton</keyword>
<evidence type="ECO:0000256" key="19">
    <source>
        <dbReference type="ARBA" id="ARBA00069445"/>
    </source>
</evidence>
<dbReference type="InterPro" id="IPR041466">
    <property type="entry name" value="Dynein_AAA5_ext"/>
</dbReference>
<evidence type="ECO:0000256" key="23">
    <source>
        <dbReference type="ARBA" id="ARBA00082511"/>
    </source>
</evidence>
<dbReference type="Gene3D" id="1.20.920.30">
    <property type="match status" value="1"/>
</dbReference>
<keyword evidence="5" id="KW-0677">Repeat</keyword>
<evidence type="ECO:0000256" key="6">
    <source>
        <dbReference type="ARBA" id="ARBA00022741"/>
    </source>
</evidence>
<reference evidence="27" key="2">
    <citation type="submission" date="2025-08" db="UniProtKB">
        <authorList>
            <consortium name="Ensembl"/>
        </authorList>
    </citation>
    <scope>IDENTIFICATION</scope>
</reference>
<dbReference type="Pfam" id="PF08385">
    <property type="entry name" value="DHC_N1"/>
    <property type="match status" value="1"/>
</dbReference>
<comment type="similarity">
    <text evidence="2">Belongs to the dynein heavy chain family.</text>
</comment>
<evidence type="ECO:0000256" key="10">
    <source>
        <dbReference type="ARBA" id="ARBA00023054"/>
    </source>
</evidence>
<dbReference type="FunFam" id="3.40.50.300:FF:000219">
    <property type="entry name" value="Dynein axonemal heavy chain 17"/>
    <property type="match status" value="1"/>
</dbReference>
<protein>
    <recommendedName>
        <fullName evidence="18">Dynein axonemal heavy chain 11</fullName>
    </recommendedName>
    <alternativeName>
        <fullName evidence="22">Axonemal beta dynein heavy chain 11</fullName>
    </alternativeName>
    <alternativeName>
        <fullName evidence="23">Axonemal beta dynein heavy chain 17</fullName>
    </alternativeName>
    <alternativeName>
        <fullName evidence="20">Ciliary dynein heavy chain 11</fullName>
    </alternativeName>
    <alternativeName>
        <fullName evidence="21">Ciliary dynein heavy chain 17</fullName>
    </alternativeName>
    <alternativeName>
        <fullName evidence="19">Dynein axonemal heavy chain 17</fullName>
    </alternativeName>
</protein>
<evidence type="ECO:0000313" key="27">
    <source>
        <dbReference type="Ensembl" id="ENSCSAVP00000001892.1"/>
    </source>
</evidence>
<dbReference type="STRING" id="51511.ENSCSAVP00000001892"/>
<sequence>TDGAGQEMSADDIRLEFIQDYTMSALKVKMDKWKKMMIQDENKNMIQQFLDDASSLLLIFSAQVHGAITITREFKDAMKHKSIYLMRRRAVPITRDNFRSVLVIGDMSSSMFNHLTTFVHEIAFSLLGNDCNHTSWPGVVSDDVTHHVNSLVGRVDVSEGLVSGKTVLPMPEFGGRSSSASQSRPTSSVNETAGQRPLIHAIESTVIEWAHQIQGVVQQDSSEPLLAGQNPWPSKEINFWRVKAKNLQYISDQLRNPKIAKMARLLQSSGSSYWPTLKKLYEDVKRSLAESSDITTHLQALNGLVENMEQGNFPDVKPLLTASMHIVELIWQNSRFYCTAPRVIILLQEINHMLIDQARAYIAADEIFKGEIEDSYDRVVVAIDVFKHFRSLYERSKLRIAEKAKAQRNGGMEKTWDFPSSMVFARADGFITRITDIKNLFDTCLEMTKLEKLEFGGMKGKALSEQVVSLHHEFSEHWKVFTESTYDSLDQINEEFLDDYTNFLRKIEELDYRISTIILQAFNDCSGVEGMFKLLAVLGPLLSRPIIHNETGHMFITLLEEFDKELDRSKVILSNCTLIVFFDTYIKPDESDHSKNMPPVSGVIQRVSQLKRRIAVPKEQFKFFYHPILNSDESKRVFAKYDEMIKLLKSYVFMLCLYGMDGTYEKWQSIADDICNFNLDQPLIQRDHRTKLVSVNFSPQLASVLREVKYLSSLGVDSIPTNAASIYEKNETLWKFHANLEITSVLYNKVRDTVLEVEYPLVAEQLDQIDAFLKDAEDGTRTWSGEDTWDYIRNCRNKVTDIESRVQKAKDNINTIHNIMEKWSDVPLYVRKEDKKDVLLMLDDREDRLSRRYVSIHEDAQEMHKLIKVCAHFLLVTVYIFSQSNKHLLVVVLSQLKLLQPRLSILTQARQTRLRLNNIAVTYENAKHFQADTSSKMWQQYLEYVDGAIVDGLASTIHCSLRFMVQNTGNDNSLHPPPLLECKLLLNAPDVVFLPPLDFKLSDGFYDLVESLLTQIYGFSTLVERVASHLDSPHYVQDMEQMLDLANMRSEVMDRTQAVIESALEHRGTFDKYAYLWVDDRKEFMRQFLLYDHVLTTEEIEEHAEHGVPESPPTLDQFRMQIDSYETLYDEVSKLPEYKVFSSWFRVDIRPFQQALLNIIKRWSFMFKEYLMTHVQHFLQELEEFVEVTDAGLQIEVQEGDYDALVKVMANLVAVRERQQVTDGMFEPLKATIDLLFTYDQELPEESHALLESLPEKWETTKKLATTVRHNVSPLQTNEVTMIRKRCVAFDVKQHEYREAFRRHAPFVYSSEQPYVTLDKMEQDTCTMETEMFEIKTSAELFEVNLPEYKQLKACRRDLRHLKSLWDMIMLVRTSLDDWTLTSWRKINVDDMDMELRRFLKEIRTLDKESRAWDAFSGLDSMVKNMITSLRAVVELQSPAIRSRHWQQLMTATGVRFEMGNDTTLADLLALRLHRVEDEVKSIVDKAKKEMAIEKVLQEMQITWSTVEFSYEHHFATAVPILISDEELIETLEDNQVQLQNMLTSKFVEYFREEVTLWQKKLVTADTVIQAWLEVQRTWSHLESIFIGSEDIRSQLPADTLRFATIDQDFKELMGESERVKNVIESTNRPGLLEKLEGLLARLSVCEKSLAEYLEKKRLIFPRFYFVSSADLLDILSKGTQPAKVTRHLRKLFDNINDLKFRGDNDEEAIKTALGMYSKEGEYVNFDEPCELVGQVEIWLNRLKDTQRSTVRHQIQESVVAYEEKARDQWLFDYPAQVALTSSQIWWTTEVGIAFEKLEEGFENAMKDYNKKQVNQLNTLIAHLLGDLDPLDRQNIMTICTIDVHNRDVVGKLISEKVMSSQAFTWLSQLRHRWDDDVRNCFANICNAQFLYQYEYLGNTSRLVITPLTDRCYITLTQSLNLTMSGAPAGPAGTGKTETTKDLGRALGILVFVFNCSEQMDYKSIGNIYKGLSQTGAWGCFDEFNRIAIEVLSVVAVQVKMIQDALKAKKDHFMFLGDEITLRPSVGIFITMNPGYAGRTELPENLKALFRPCAMVVPDIAMICENMLVAEGFTDARLLARKFITLYDLCKELCSKQYHYDWGLRAVKSVLVVAGGLRRADKQRPEEQVLMRALRDFNLPKIVTEDVPIFMGLITDLFPTLNVPRIRDEAFEKRIKHTIIVQLEELLAVRHSVFVIGNAGAGKSQILKTLHETYKGLGKKAVWNDLNPKAITTDELFGFIHPATREWKDGLFSSTMRDQSNISHNDPKWIVLDGDIDPMWIESLNTVMDDNRMLTLASNERIPLTNSMRLLFEIYHLRSATPATVSRAGILFVNPQDLGWNPPVTSWIDTRSIQSERANLTILFDKYVPTCLEAMRSQFKTITPIPDNTMVQMLCYMLECLITSDTVPADSPRELYELYFVFAAVWAFGGATMHDQLTDYRIEFSRWWVKEFKQIKFPSSGSVFDFCIDSTTRKFVPWNDRIPKFEMDPEVPLQSILVHTMETTRIRYFVDLLVEKGRPVMLVGNAGCGKSLLVSDTLRRLTNDHIVASVPFNYYTTSAMLQRLLEKHLEKKAGRNYGPVGNKKLIYFLDDVNMPEVDTYGTVGPHTLIRQHIDYMHWYDRSKLALKDIHNTQYVACMNPTAGSFTINPRMQRHFCVFAINFPSTEALESIYSSILRWHFTGGSGFAFTPNVSKNVDSVVKAAIHLHHRVSTTFLPTAIKFHYIFNLRDLSNIFQGLLFSSPECLKNQVDVIRMWLHESARVYGDKMVEEKDFLTFEKLLGETTRRIYEGNEEFQDKLLAKPNVFCHFTEGIGEPKYMAVKKWDSLQLTLEEALASHNEVLPVMDLVLFEDAIMHICRINRILESPRGNALLVGVGGSGKQSLSRLAAYISGLDVFQLTLKKGYNMQDLKSDLVNLYTRTGVKCIGTVFLMTDAHVADERFLVLINDHLAMGEISDLFTDEETEDIINGVRNEVRAQGLFDSRENCWKFFLDRVRNQLKIVLCFSPVGSTLRVRARKFPALVNCCCIDWFHGWPHEALVSVSRRFVSEIEKIGPSSEDSIAKFMAFAHESVNIVSQQYKNNERRFNYTTPKSFLEQIDLYKHLVKHTTTELNSKMDRLENGLLKLQNTADQVDDLKAKLAAQEVELKSRSETTEKLLSNVGQQTDKVGSEKEVADEEERKVAIIAAEVAESQRQCEEELAKAEPALLAATNALNTLNRNNLTELKSFAQPPPGVSNVTAAVMCLCSKDGKIPRDRSWKASKVFMGMVEQFLDTLINYDKEHIHENSLKATRQYMEDPDFKPDTVRTKSFAAAGLCAWVVNIVRWYDVYCDVEPEAKSFGSCKNWNLHETKLKAIRNKVAGLNQDLHELTTQFEEATAEKIKCSNEVAQTAKTITLANRLVKGLQSEEIRWSASVKSLQTKKQTLSGDVLLTAAFVSYLGYFTKPYRVELLNKQWLPFLHRQKFRIPLTHGLDPIDLLVDDATIASWNNENLPSDRMSSENAAVLSYCKRWPSNCGSPHFKCGVKWIKAHYGDDLKIVQMGRKGYLDVIEKSVSEGEKVLIENIGESIDPVLQPLLGRNTIKKGKYIKIGEKEVEYHRDFKLILQTKLANPHYKPEMQAQTTLINFTVTRDGLEDQLLANVVSLERPDLEQLKVELTKHQNDFKITLKKLEDNLLSRLSAAEGNFLGDVELVENLEHTKRTSEEIEVKVREAKHNEIKINEAREHYRPVAVRASLLYFILNDLHKINPIYQFSLKAFKGVFIRSIELTEKFEAVDERVMSLIDSVTYETFAYTSRGLFEKDKLIFTALVTFQVLQMCGAISSKDLETLLRFPTGQPMTSPVDFLTNQAWGVIKAMSLLDEFLNLDRDIEGSPKRWKKLVDSEAPEKEKLPQEWKNKPIIQQLCILRTLRPDRMTYALRVFIEMQLGGKYVENRAIEIKKTFDESSKSIPIFFVLSPGVDPLKDVEALGSKKLGYSNEEKNFHNVSLGQGQEVVAEEALGVAAHHGHWVVLQNVHLVAKWLSRLDDLMETNAETAHPNYRVFISAEPPPTADMHVIPQGILENAIKITNEPPTGMTANLHSALDNFNQDTLEMCAKESEFKSILFSLCYFHSAVAERRKFGPQGWNRSYPFNTGDLTISVNVLYNYLEANPKVPWTDLRYLFGEIMYGGHITDDWDRRLCRTYLEVYMDQEQLDSELFLSPGFPVPPNMDYKGYHRYVDEMLPPESPVLYGLHPNAEVGILTVTSDHLFRTVLEIQPREGSQGGDSNSSMEEMVKSSLDEILEKLPEEFTMAEITAKTQERTPYILVCFQECERMNTLIREIRRSLKELDLGLKGELTISSEMEEIQNALFLDKVPTSWSRISYPSLYSLGLWYADVLVRCRELDTWTHDLILPAVVWLGGLFNPQSFLTAVMQSMARKNEWPLDKMVLSVDVTKKSKEDFSHPPREGAYVHGLFLEGAKWDTQTGALLSARLKELTAPVPVVFVKAILVDRLETKNVYECPLYRTRERGPTFIWTFNLKSRETRSKWILSGVALLLSV</sequence>
<dbReference type="FunFam" id="3.20.180.20:FF:000001">
    <property type="entry name" value="Dynein axonemal heavy chain 5"/>
    <property type="match status" value="1"/>
</dbReference>
<dbReference type="InterPro" id="IPR035706">
    <property type="entry name" value="AAA_9"/>
</dbReference>
<dbReference type="FunFam" id="1.20.920.20:FF:000003">
    <property type="entry name" value="Dynein axonemal heavy chain 17"/>
    <property type="match status" value="1"/>
</dbReference>
<evidence type="ECO:0000256" key="3">
    <source>
        <dbReference type="ARBA" id="ARBA00022490"/>
    </source>
</evidence>
<dbReference type="InterPro" id="IPR041589">
    <property type="entry name" value="DNAH3_AAA_lid_1"/>
</dbReference>
<dbReference type="FunFam" id="1.20.58.1120:FF:000002">
    <property type="entry name" value="Dynein heavy chain 9, axonemal"/>
    <property type="match status" value="1"/>
</dbReference>
<dbReference type="InterPro" id="IPR042228">
    <property type="entry name" value="Dynein_linker_3"/>
</dbReference>
<feature type="domain" description="AAA+ ATPase" evidence="26">
    <location>
        <begin position="2516"/>
        <end position="2661"/>
    </location>
</feature>
<name>H2Y994_CIOSA</name>
<dbReference type="FunFam" id="3.40.50.300:FF:000945">
    <property type="entry name" value="Dynein axonemal heavy chain 9"/>
    <property type="match status" value="1"/>
</dbReference>
<dbReference type="GO" id="GO:0007018">
    <property type="term" value="P:microtubule-based movement"/>
    <property type="evidence" value="ECO:0007669"/>
    <property type="project" value="InterPro"/>
</dbReference>
<dbReference type="InterPro" id="IPR043157">
    <property type="entry name" value="Dynein_AAA1S"/>
</dbReference>
<dbReference type="GeneTree" id="ENSGT00940000154076"/>
<dbReference type="SMART" id="SM00382">
    <property type="entry name" value="AAA"/>
    <property type="match status" value="3"/>
</dbReference>
<dbReference type="FunFam" id="1.10.472.130:FF:000001">
    <property type="entry name" value="Dynein, axonemal, heavy chain 9"/>
    <property type="match status" value="1"/>
</dbReference>
<dbReference type="Gene3D" id="3.10.490.20">
    <property type="match status" value="1"/>
</dbReference>
<evidence type="ECO:0000256" key="24">
    <source>
        <dbReference type="SAM" id="Coils"/>
    </source>
</evidence>
<evidence type="ECO:0000259" key="26">
    <source>
        <dbReference type="SMART" id="SM00382"/>
    </source>
</evidence>
<dbReference type="Pfam" id="PF18198">
    <property type="entry name" value="AAA_lid_11"/>
    <property type="match status" value="1"/>
</dbReference>
<dbReference type="FunFam" id="1.10.8.710:FF:000002">
    <property type="entry name" value="dynein heavy chain 17, axonemal"/>
    <property type="match status" value="1"/>
</dbReference>
<dbReference type="InterPro" id="IPR043160">
    <property type="entry name" value="Dynein_C_barrel"/>
</dbReference>
<dbReference type="FunFam" id="1.10.287.2620:FF:000004">
    <property type="entry name" value="Dynein axonemal heavy chain 17"/>
    <property type="match status" value="1"/>
</dbReference>
<dbReference type="FunFam" id="1.20.140.100:FF:000001">
    <property type="entry name" value="dynein heavy chain 17, axonemal"/>
    <property type="match status" value="1"/>
</dbReference>
<evidence type="ECO:0000256" key="8">
    <source>
        <dbReference type="ARBA" id="ARBA00022846"/>
    </source>
</evidence>
<dbReference type="FunFam" id="3.40.50.300:FF:000049">
    <property type="entry name" value="Dynein, axonemal, heavy chain 5"/>
    <property type="match status" value="1"/>
</dbReference>
<dbReference type="Pfam" id="PF12780">
    <property type="entry name" value="AAA_8"/>
    <property type="match status" value="1"/>
</dbReference>
<keyword evidence="6" id="KW-0547">Nucleotide-binding</keyword>
<keyword evidence="12" id="KW-0505">Motor protein</keyword>